<organism evidence="3 4">
    <name type="scientific">Novipirellula caenicola</name>
    <dbReference type="NCBI Taxonomy" id="1536901"/>
    <lineage>
        <taxon>Bacteria</taxon>
        <taxon>Pseudomonadati</taxon>
        <taxon>Planctomycetota</taxon>
        <taxon>Planctomycetia</taxon>
        <taxon>Pirellulales</taxon>
        <taxon>Pirellulaceae</taxon>
        <taxon>Novipirellula</taxon>
    </lineage>
</organism>
<accession>A0ABP9VHH0</accession>
<feature type="domain" description="Gfo/Idh/MocA-like oxidoreductase N-terminal" evidence="1">
    <location>
        <begin position="115"/>
        <end position="232"/>
    </location>
</feature>
<comment type="caution">
    <text evidence="3">The sequence shown here is derived from an EMBL/GenBank/DDBJ whole genome shotgun (WGS) entry which is preliminary data.</text>
</comment>
<evidence type="ECO:0000259" key="1">
    <source>
        <dbReference type="Pfam" id="PF01408"/>
    </source>
</evidence>
<evidence type="ECO:0000259" key="2">
    <source>
        <dbReference type="Pfam" id="PF19051"/>
    </source>
</evidence>
<evidence type="ECO:0000313" key="3">
    <source>
        <dbReference type="EMBL" id="GAA5504657.1"/>
    </source>
</evidence>
<gene>
    <name evidence="3" type="primary">iolG_1</name>
    <name evidence="3" type="ORF">Rcae01_00096</name>
</gene>
<dbReference type="InterPro" id="IPR050463">
    <property type="entry name" value="Gfo/Idh/MocA_oxidrdct_glycsds"/>
</dbReference>
<evidence type="ECO:0000313" key="4">
    <source>
        <dbReference type="Proteomes" id="UP001416858"/>
    </source>
</evidence>
<dbReference type="Pfam" id="PF01408">
    <property type="entry name" value="GFO_IDH_MocA"/>
    <property type="match status" value="1"/>
</dbReference>
<dbReference type="Gene3D" id="3.40.50.720">
    <property type="entry name" value="NAD(P)-binding Rossmann-like Domain"/>
    <property type="match status" value="1"/>
</dbReference>
<reference evidence="3 4" key="1">
    <citation type="submission" date="2024-02" db="EMBL/GenBank/DDBJ databases">
        <title>Rhodopirellula caenicola NBRC 110016.</title>
        <authorList>
            <person name="Ichikawa N."/>
            <person name="Katano-Makiyama Y."/>
            <person name="Hidaka K."/>
        </authorList>
    </citation>
    <scope>NUCLEOTIDE SEQUENCE [LARGE SCALE GENOMIC DNA]</scope>
    <source>
        <strain evidence="3 4">NBRC 110016</strain>
    </source>
</reference>
<protein>
    <submittedName>
        <fullName evidence="3">Inositol 2-dehydrogenase/D-chiro-inositol 3-dehydrogenase</fullName>
    </submittedName>
</protein>
<name>A0ABP9VHH0_9BACT</name>
<dbReference type="InterPro" id="IPR000683">
    <property type="entry name" value="Gfo/Idh/MocA-like_OxRdtase_N"/>
</dbReference>
<dbReference type="PANTHER" id="PTHR43818:SF5">
    <property type="entry name" value="OXIDOREDUCTASE FAMILY PROTEIN"/>
    <property type="match status" value="1"/>
</dbReference>
<dbReference type="EMBL" id="BAABRO010000001">
    <property type="protein sequence ID" value="GAA5504657.1"/>
    <property type="molecule type" value="Genomic_DNA"/>
</dbReference>
<keyword evidence="4" id="KW-1185">Reference proteome</keyword>
<dbReference type="Gene3D" id="3.30.360.10">
    <property type="entry name" value="Dihydrodipicolinate Reductase, domain 2"/>
    <property type="match status" value="1"/>
</dbReference>
<dbReference type="SUPFAM" id="SSF51735">
    <property type="entry name" value="NAD(P)-binding Rossmann-fold domains"/>
    <property type="match status" value="1"/>
</dbReference>
<sequence>MIVTIEAAVTGILFPKSPTFAQVTNVVRIFVTAFQGLRALYSRRCRRITMKSPPVADVQFTNICHLRSDKFLYTLDLSNMQLNRRQTLIAGLAAGVTTAIAPQTLRAANANDEINVGFISCGGRAGGLMSQFAKVPGVNIAGLCDVDSKRLGLAKERFPKAQGWTDLRDLIASDSIDAVVIATCNHWHCLAAIWAMEAGKDVYVEKPLSHSQWEGRQTVAAARKYNRICQLGTQQRSDPMQAEIKKFLHEEKALGEITSARVNRYGIRPSIGKRDTPLEIDKNVAYDLWLGPAQDEPIYRKALHYDWHWVWNTGSGEMGNWGVHVLDDCRNNVFQDSVALPTRVIGGGGRVALNDAGETPNVHFAYFDTGSIPVVIGLSNLPSAPGAKSSPKHPGPSSGYIAYCEGGRYEGQRGCGVAYDDQGKKIKEFKGNSGDVLHQTNFIDAVRSRDRASLNAEVELGNDSTGWCNLANIAFRSGENFSNSAASQLDSPLWKSLLEEMETHLSAHGISMESDEIKLSPMLELDPKTEQFVGEHAEAGNALLKRQYRTGYEVPELV</sequence>
<dbReference type="InterPro" id="IPR043906">
    <property type="entry name" value="Gfo/Idh/MocA_OxRdtase_bact_C"/>
</dbReference>
<proteinExistence type="predicted"/>
<dbReference type="PANTHER" id="PTHR43818">
    <property type="entry name" value="BCDNA.GH03377"/>
    <property type="match status" value="1"/>
</dbReference>
<dbReference type="Proteomes" id="UP001416858">
    <property type="component" value="Unassembled WGS sequence"/>
</dbReference>
<dbReference type="InterPro" id="IPR036291">
    <property type="entry name" value="NAD(P)-bd_dom_sf"/>
</dbReference>
<dbReference type="Pfam" id="PF19051">
    <property type="entry name" value="GFO_IDH_MocA_C2"/>
    <property type="match status" value="1"/>
</dbReference>
<feature type="domain" description="Gfo/Idh/MocA-like oxidoreductase bacterial type C-terminal" evidence="2">
    <location>
        <begin position="277"/>
        <end position="482"/>
    </location>
</feature>